<organism evidence="1 2">
    <name type="scientific">Methylomonas lenta</name>
    <dbReference type="NCBI Taxonomy" id="980561"/>
    <lineage>
        <taxon>Bacteria</taxon>
        <taxon>Pseudomonadati</taxon>
        <taxon>Pseudomonadota</taxon>
        <taxon>Gammaproteobacteria</taxon>
        <taxon>Methylococcales</taxon>
        <taxon>Methylococcaceae</taxon>
        <taxon>Methylomonas</taxon>
    </lineage>
</organism>
<dbReference type="AlphaFoldDB" id="A0A177NRN0"/>
<dbReference type="OrthoDB" id="893860at2"/>
<name>A0A177NRN0_9GAMM</name>
<dbReference type="EMBL" id="LUUI01000032">
    <property type="protein sequence ID" value="OAI20696.1"/>
    <property type="molecule type" value="Genomic_DNA"/>
</dbReference>
<evidence type="ECO:0000313" key="2">
    <source>
        <dbReference type="Proteomes" id="UP000078476"/>
    </source>
</evidence>
<dbReference type="STRING" id="980561.A1359_20590"/>
<sequence>MKRTIFIPTDFSEASLGLVAHTLLLAGDDEIEIVLTHCFFLTDSIVELLFFDKDELFKSLKTRQFNTAFRALRKKYSQVKVVFRWEIFTGFTQAAFRNFVSGNRITEAIIPQPYFQLTHAIGNFDPTPYVRRSRLPVAVVSHYAYLMA</sequence>
<keyword evidence="2" id="KW-1185">Reference proteome</keyword>
<dbReference type="RefSeq" id="WP_066977435.1">
    <property type="nucleotide sequence ID" value="NZ_LUUI01000032.1"/>
</dbReference>
<gene>
    <name evidence="1" type="ORF">A1359_20590</name>
</gene>
<accession>A0A177NRN0</accession>
<dbReference type="Proteomes" id="UP000078476">
    <property type="component" value="Unassembled WGS sequence"/>
</dbReference>
<dbReference type="SUPFAM" id="SSF52402">
    <property type="entry name" value="Adenine nucleotide alpha hydrolases-like"/>
    <property type="match status" value="1"/>
</dbReference>
<evidence type="ECO:0008006" key="3">
    <source>
        <dbReference type="Google" id="ProtNLM"/>
    </source>
</evidence>
<evidence type="ECO:0000313" key="1">
    <source>
        <dbReference type="EMBL" id="OAI20696.1"/>
    </source>
</evidence>
<protein>
    <recommendedName>
        <fullName evidence="3">Universal stress protein</fullName>
    </recommendedName>
</protein>
<comment type="caution">
    <text evidence="1">The sequence shown here is derived from an EMBL/GenBank/DDBJ whole genome shotgun (WGS) entry which is preliminary data.</text>
</comment>
<proteinExistence type="predicted"/>
<reference evidence="1 2" key="1">
    <citation type="submission" date="2016-03" db="EMBL/GenBank/DDBJ databases">
        <authorList>
            <person name="Ploux O."/>
        </authorList>
    </citation>
    <scope>NUCLEOTIDE SEQUENCE [LARGE SCALE GENOMIC DNA]</scope>
    <source>
        <strain evidence="1 2">R-45370</strain>
    </source>
</reference>